<proteinExistence type="predicted"/>
<evidence type="ECO:0000313" key="1">
    <source>
        <dbReference type="EMBL" id="KAI3690267.1"/>
    </source>
</evidence>
<dbReference type="EMBL" id="CM042017">
    <property type="protein sequence ID" value="KAI3690267.1"/>
    <property type="molecule type" value="Genomic_DNA"/>
</dbReference>
<dbReference type="Proteomes" id="UP001055811">
    <property type="component" value="Linkage Group LG09"/>
</dbReference>
<organism evidence="1 2">
    <name type="scientific">Cichorium intybus</name>
    <name type="common">Chicory</name>
    <dbReference type="NCBI Taxonomy" id="13427"/>
    <lineage>
        <taxon>Eukaryota</taxon>
        <taxon>Viridiplantae</taxon>
        <taxon>Streptophyta</taxon>
        <taxon>Embryophyta</taxon>
        <taxon>Tracheophyta</taxon>
        <taxon>Spermatophyta</taxon>
        <taxon>Magnoliopsida</taxon>
        <taxon>eudicotyledons</taxon>
        <taxon>Gunneridae</taxon>
        <taxon>Pentapetalae</taxon>
        <taxon>asterids</taxon>
        <taxon>campanulids</taxon>
        <taxon>Asterales</taxon>
        <taxon>Asteraceae</taxon>
        <taxon>Cichorioideae</taxon>
        <taxon>Cichorieae</taxon>
        <taxon>Cichoriinae</taxon>
        <taxon>Cichorium</taxon>
    </lineage>
</organism>
<evidence type="ECO:0000313" key="2">
    <source>
        <dbReference type="Proteomes" id="UP001055811"/>
    </source>
</evidence>
<reference evidence="2" key="1">
    <citation type="journal article" date="2022" name="Mol. Ecol. Resour.">
        <title>The genomes of chicory, endive, great burdock and yacon provide insights into Asteraceae palaeo-polyploidization history and plant inulin production.</title>
        <authorList>
            <person name="Fan W."/>
            <person name="Wang S."/>
            <person name="Wang H."/>
            <person name="Wang A."/>
            <person name="Jiang F."/>
            <person name="Liu H."/>
            <person name="Zhao H."/>
            <person name="Xu D."/>
            <person name="Zhang Y."/>
        </authorList>
    </citation>
    <scope>NUCLEOTIDE SEQUENCE [LARGE SCALE GENOMIC DNA]</scope>
    <source>
        <strain evidence="2">cv. Punajuju</strain>
    </source>
</reference>
<comment type="caution">
    <text evidence="1">The sequence shown here is derived from an EMBL/GenBank/DDBJ whole genome shotgun (WGS) entry which is preliminary data.</text>
</comment>
<keyword evidence="2" id="KW-1185">Reference proteome</keyword>
<reference evidence="1 2" key="2">
    <citation type="journal article" date="2022" name="Mol. Ecol. Resour.">
        <title>The genomes of chicory, endive, great burdock and yacon provide insights into Asteraceae paleo-polyploidization history and plant inulin production.</title>
        <authorList>
            <person name="Fan W."/>
            <person name="Wang S."/>
            <person name="Wang H."/>
            <person name="Wang A."/>
            <person name="Jiang F."/>
            <person name="Liu H."/>
            <person name="Zhao H."/>
            <person name="Xu D."/>
            <person name="Zhang Y."/>
        </authorList>
    </citation>
    <scope>NUCLEOTIDE SEQUENCE [LARGE SCALE GENOMIC DNA]</scope>
    <source>
        <strain evidence="2">cv. Punajuju</strain>
        <tissue evidence="1">Leaves</tissue>
    </source>
</reference>
<sequence length="107" mass="12074">MENPRRIHHEMKGFHDHLPMSLETSQNAWCMSVSTVTPSSDSISWAKSLSSPCWIFSKSYGDSTSSSSFDKCGAFSDKDGVLGLLSRRRTMQSVSGRQEKDYAIYLW</sequence>
<accession>A0ACB8YYA5</accession>
<protein>
    <submittedName>
        <fullName evidence="1">Uncharacterized protein</fullName>
    </submittedName>
</protein>
<gene>
    <name evidence="1" type="ORF">L2E82_48246</name>
</gene>
<name>A0ACB8YYA5_CICIN</name>